<keyword evidence="12" id="KW-1185">Reference proteome</keyword>
<evidence type="ECO:0000256" key="8">
    <source>
        <dbReference type="SAM" id="Phobius"/>
    </source>
</evidence>
<reference evidence="12" key="1">
    <citation type="submission" date="2012-07" db="EMBL/GenBank/DDBJ databases">
        <title>Genome of the Chinese tree shrew, a rising model animal genetically related to primates.</title>
        <authorList>
            <person name="Zhang G."/>
            <person name="Fan Y."/>
            <person name="Yao Y."/>
            <person name="Huang Z."/>
        </authorList>
    </citation>
    <scope>NUCLEOTIDE SEQUENCE [LARGE SCALE GENOMIC DNA]</scope>
</reference>
<evidence type="ECO:0000256" key="4">
    <source>
        <dbReference type="ARBA" id="ARBA00022989"/>
    </source>
</evidence>
<feature type="domain" description="MARVEL" evidence="10">
    <location>
        <begin position="1"/>
        <end position="176"/>
    </location>
</feature>
<reference evidence="12" key="2">
    <citation type="journal article" date="2013" name="Nat. Commun.">
        <title>Genome of the Chinese tree shrew.</title>
        <authorList>
            <person name="Fan Y."/>
            <person name="Huang Z.Y."/>
            <person name="Cao C.C."/>
            <person name="Chen C.S."/>
            <person name="Chen Y.X."/>
            <person name="Fan D.D."/>
            <person name="He J."/>
            <person name="Hou H.L."/>
            <person name="Hu L."/>
            <person name="Hu X.T."/>
            <person name="Jiang X.T."/>
            <person name="Lai R."/>
            <person name="Lang Y.S."/>
            <person name="Liang B."/>
            <person name="Liao S.G."/>
            <person name="Mu D."/>
            <person name="Ma Y.Y."/>
            <person name="Niu Y.Y."/>
            <person name="Sun X.Q."/>
            <person name="Xia J.Q."/>
            <person name="Xiao J."/>
            <person name="Xiong Z.Q."/>
            <person name="Xu L."/>
            <person name="Yang L."/>
            <person name="Zhang Y."/>
            <person name="Zhao W."/>
            <person name="Zhao X.D."/>
            <person name="Zheng Y.T."/>
            <person name="Zhou J.M."/>
            <person name="Zhu Y.B."/>
            <person name="Zhang G.J."/>
            <person name="Wang J."/>
            <person name="Yao Y.G."/>
        </authorList>
    </citation>
    <scope>NUCLEOTIDE SEQUENCE [LARGE SCALE GENOMIC DNA]</scope>
</reference>
<dbReference type="PANTHER" id="PTHR10306:SF16">
    <property type="entry name" value="SYNAPTOPORIN"/>
    <property type="match status" value="1"/>
</dbReference>
<dbReference type="InterPro" id="IPR000261">
    <property type="entry name" value="EH_dom"/>
</dbReference>
<dbReference type="InterPro" id="IPR001285">
    <property type="entry name" value="Synaptophysin/porin"/>
</dbReference>
<dbReference type="InParanoid" id="L9JEE3"/>
<dbReference type="PROSITE" id="PS50031">
    <property type="entry name" value="EH"/>
    <property type="match status" value="1"/>
</dbReference>
<evidence type="ECO:0000256" key="2">
    <source>
        <dbReference type="ARBA" id="ARBA00006476"/>
    </source>
</evidence>
<dbReference type="PROSITE" id="PS51225">
    <property type="entry name" value="MARVEL"/>
    <property type="match status" value="1"/>
</dbReference>
<dbReference type="InterPro" id="IPR008253">
    <property type="entry name" value="Marvel"/>
</dbReference>
<gene>
    <name evidence="11" type="ORF">TREES_T100013383</name>
</gene>
<evidence type="ECO:0000259" key="10">
    <source>
        <dbReference type="PROSITE" id="PS51225"/>
    </source>
</evidence>
<dbReference type="STRING" id="246437.L9JEE3"/>
<evidence type="ECO:0000313" key="11">
    <source>
        <dbReference type="EMBL" id="ELW48679.1"/>
    </source>
</evidence>
<keyword evidence="6" id="KW-0325">Glycoprotein</keyword>
<dbReference type="AlphaFoldDB" id="L9JEE3"/>
<evidence type="ECO:0000256" key="3">
    <source>
        <dbReference type="ARBA" id="ARBA00022692"/>
    </source>
</evidence>
<comment type="subcellular location">
    <subcellularLocation>
        <location evidence="1">Membrane</location>
        <topology evidence="1">Multi-pass membrane protein</topology>
    </subcellularLocation>
</comment>
<comment type="similarity">
    <text evidence="2">Belongs to the synaptophysin/synaptobrevin family.</text>
</comment>
<feature type="domain" description="EH" evidence="9">
    <location>
        <begin position="272"/>
        <end position="320"/>
    </location>
</feature>
<dbReference type="PANTHER" id="PTHR10306">
    <property type="entry name" value="SYNAPTOPHYSIN"/>
    <property type="match status" value="1"/>
</dbReference>
<dbReference type="SUPFAM" id="SSF47473">
    <property type="entry name" value="EF-hand"/>
    <property type="match status" value="1"/>
</dbReference>
<evidence type="ECO:0000256" key="5">
    <source>
        <dbReference type="ARBA" id="ARBA00023136"/>
    </source>
</evidence>
<dbReference type="InterPro" id="IPR013787">
    <property type="entry name" value="S100_Ca-bd_sub"/>
</dbReference>
<evidence type="ECO:0000259" key="9">
    <source>
        <dbReference type="PROSITE" id="PS50031"/>
    </source>
</evidence>
<organism evidence="11 12">
    <name type="scientific">Tupaia chinensis</name>
    <name type="common">Chinese tree shrew</name>
    <name type="synonym">Tupaia belangeri chinensis</name>
    <dbReference type="NCBI Taxonomy" id="246437"/>
    <lineage>
        <taxon>Eukaryota</taxon>
        <taxon>Metazoa</taxon>
        <taxon>Chordata</taxon>
        <taxon>Craniata</taxon>
        <taxon>Vertebrata</taxon>
        <taxon>Euteleostomi</taxon>
        <taxon>Mammalia</taxon>
        <taxon>Eutheria</taxon>
        <taxon>Euarchontoglires</taxon>
        <taxon>Scandentia</taxon>
        <taxon>Tupaiidae</taxon>
        <taxon>Tupaia</taxon>
    </lineage>
</organism>
<dbReference type="EMBL" id="KB321030">
    <property type="protein sequence ID" value="ELW48679.1"/>
    <property type="molecule type" value="Genomic_DNA"/>
</dbReference>
<keyword evidence="4 8" id="KW-1133">Transmembrane helix</keyword>
<keyword evidence="5 7" id="KW-0472">Membrane</keyword>
<evidence type="ECO:0000256" key="6">
    <source>
        <dbReference type="ARBA" id="ARBA00023180"/>
    </source>
</evidence>
<dbReference type="CDD" id="cd00213">
    <property type="entry name" value="S-100"/>
    <property type="match status" value="1"/>
</dbReference>
<proteinExistence type="inferred from homology"/>
<dbReference type="InterPro" id="IPR011992">
    <property type="entry name" value="EF-hand-dom_pair"/>
</dbReference>
<evidence type="ECO:0000256" key="7">
    <source>
        <dbReference type="PROSITE-ProRule" id="PRU00581"/>
    </source>
</evidence>
<dbReference type="eggNOG" id="ENOG502QT4W">
    <property type="taxonomic scope" value="Eukaryota"/>
</dbReference>
<dbReference type="GO" id="GO:0046914">
    <property type="term" value="F:transition metal ion binding"/>
    <property type="evidence" value="ECO:0007669"/>
    <property type="project" value="InterPro"/>
</dbReference>
<protein>
    <submittedName>
        <fullName evidence="11">Synaptoporin</fullName>
    </submittedName>
</protein>
<accession>L9JEE3</accession>
<dbReference type="InterPro" id="IPR034325">
    <property type="entry name" value="S-100_dom"/>
</dbReference>
<dbReference type="Gene3D" id="1.10.238.10">
    <property type="entry name" value="EF-hand"/>
    <property type="match status" value="1"/>
</dbReference>
<keyword evidence="3 7" id="KW-0812">Transmembrane</keyword>
<dbReference type="Proteomes" id="UP000011518">
    <property type="component" value="Unassembled WGS sequence"/>
</dbReference>
<evidence type="ECO:0000313" key="12">
    <source>
        <dbReference type="Proteomes" id="UP000011518"/>
    </source>
</evidence>
<sequence>MSGDMILTAQTTPFTCKYESQGSFLRSSRLHQVTFEVPTCEGKERQKLALIGDSSSSAEFFVTVAVFAFLYSLAATVVYIFFQNKYRENNRGPLIDFIVTVVFSFLWLVGSSAWAKGLSDVKVATDPKEVLLLMSACKQPYNKCMAVHSPVMSSLNTSVVTLGKGSDLEKAIATAALIFRNSSDPDGKLGKATAKNLLQTQFRNFTEAKNNGIFQREGASGALGKGSDLEKAIATAALIFRNSSDPDGKLGKATAKNLLQTQFRNFTEGQETKPKYRDILSELDEHMENKLDFEDFMILLLSITILSDLLQNIWSVKIMK</sequence>
<dbReference type="Pfam" id="PF01284">
    <property type="entry name" value="MARVEL"/>
    <property type="match status" value="1"/>
</dbReference>
<feature type="transmembrane region" description="Helical" evidence="8">
    <location>
        <begin position="94"/>
        <end position="115"/>
    </location>
</feature>
<dbReference type="GO" id="GO:0030672">
    <property type="term" value="C:synaptic vesicle membrane"/>
    <property type="evidence" value="ECO:0007669"/>
    <property type="project" value="TreeGrafter"/>
</dbReference>
<feature type="transmembrane region" description="Helical" evidence="8">
    <location>
        <begin position="60"/>
        <end position="82"/>
    </location>
</feature>
<dbReference type="SMART" id="SM01394">
    <property type="entry name" value="S_100"/>
    <property type="match status" value="2"/>
</dbReference>
<evidence type="ECO:0000256" key="1">
    <source>
        <dbReference type="ARBA" id="ARBA00004141"/>
    </source>
</evidence>
<dbReference type="PRINTS" id="PR00220">
    <property type="entry name" value="SYNAPTOPHYSN"/>
</dbReference>
<name>L9JEE3_TUPCH</name>